<proteinExistence type="predicted"/>
<sequence length="145" mass="16016">MLLDNLWWPLLATISLFVCYKDITKRTISNRVVFFVMSICGVLNCQYGVFESVLYAIGILCVGFIFFNLNIIAAGDVKLLSVFSLAIAPQYLPLTLFIITLLGSLLGVAYYLYAKCTDYKKIMENGVPYGVPICLGCLFGIAASL</sequence>
<evidence type="ECO:0000259" key="2">
    <source>
        <dbReference type="Pfam" id="PF01478"/>
    </source>
</evidence>
<protein>
    <submittedName>
        <fullName evidence="3">Prepilin peptidase</fullName>
    </submittedName>
</protein>
<name>A0ABV4M297_9VIBR</name>
<evidence type="ECO:0000313" key="3">
    <source>
        <dbReference type="EMBL" id="MEZ8193858.1"/>
    </source>
</evidence>
<feature type="domain" description="Prepilin type IV endopeptidase peptidase" evidence="2">
    <location>
        <begin position="10"/>
        <end position="108"/>
    </location>
</feature>
<evidence type="ECO:0000313" key="4">
    <source>
        <dbReference type="Proteomes" id="UP001569153"/>
    </source>
</evidence>
<dbReference type="EMBL" id="JBGOOT010000001">
    <property type="protein sequence ID" value="MEZ8193858.1"/>
    <property type="molecule type" value="Genomic_DNA"/>
</dbReference>
<keyword evidence="1" id="KW-0812">Transmembrane</keyword>
<dbReference type="Gene3D" id="1.20.120.1220">
    <property type="match status" value="1"/>
</dbReference>
<reference evidence="3 4" key="1">
    <citation type="submission" date="2024-06" db="EMBL/GenBank/DDBJ databases">
        <authorList>
            <person name="Steensen K."/>
            <person name="Seneca J."/>
            <person name="Bartlau N."/>
            <person name="Yu A.X."/>
            <person name="Polz M.F."/>
        </authorList>
    </citation>
    <scope>NUCLEOTIDE SEQUENCE [LARGE SCALE GENOMIC DNA]</scope>
    <source>
        <strain evidence="3 4">FF146</strain>
    </source>
</reference>
<comment type="caution">
    <text evidence="3">The sequence shown here is derived from an EMBL/GenBank/DDBJ whole genome shotgun (WGS) entry which is preliminary data.</text>
</comment>
<dbReference type="Pfam" id="PF01478">
    <property type="entry name" value="Peptidase_A24"/>
    <property type="match status" value="1"/>
</dbReference>
<feature type="transmembrane region" description="Helical" evidence="1">
    <location>
        <begin position="91"/>
        <end position="114"/>
    </location>
</feature>
<feature type="transmembrane region" description="Helical" evidence="1">
    <location>
        <begin position="32"/>
        <end position="49"/>
    </location>
</feature>
<keyword evidence="1" id="KW-0472">Membrane</keyword>
<organism evidence="3 4">
    <name type="scientific">Vibrio cortegadensis</name>
    <dbReference type="NCBI Taxonomy" id="1328770"/>
    <lineage>
        <taxon>Bacteria</taxon>
        <taxon>Pseudomonadati</taxon>
        <taxon>Pseudomonadota</taxon>
        <taxon>Gammaproteobacteria</taxon>
        <taxon>Vibrionales</taxon>
        <taxon>Vibrionaceae</taxon>
        <taxon>Vibrio</taxon>
    </lineage>
</organism>
<feature type="transmembrane region" description="Helical" evidence="1">
    <location>
        <begin position="55"/>
        <end position="79"/>
    </location>
</feature>
<keyword evidence="4" id="KW-1185">Reference proteome</keyword>
<gene>
    <name evidence="3" type="ORF">ACED38_03050</name>
</gene>
<dbReference type="InterPro" id="IPR000045">
    <property type="entry name" value="Prepilin_IV_endopep_pep"/>
</dbReference>
<accession>A0ABV4M297</accession>
<evidence type="ECO:0000256" key="1">
    <source>
        <dbReference type="SAM" id="Phobius"/>
    </source>
</evidence>
<dbReference type="Proteomes" id="UP001569153">
    <property type="component" value="Unassembled WGS sequence"/>
</dbReference>
<dbReference type="RefSeq" id="WP_371729626.1">
    <property type="nucleotide sequence ID" value="NZ_JBGOOT010000001.1"/>
</dbReference>
<keyword evidence="1" id="KW-1133">Transmembrane helix</keyword>
<feature type="transmembrane region" description="Helical" evidence="1">
    <location>
        <begin position="126"/>
        <end position="144"/>
    </location>
</feature>